<organism evidence="1 2">
    <name type="scientific">Clostridium amylolyticum</name>
    <dbReference type="NCBI Taxonomy" id="1121298"/>
    <lineage>
        <taxon>Bacteria</taxon>
        <taxon>Bacillati</taxon>
        <taxon>Bacillota</taxon>
        <taxon>Clostridia</taxon>
        <taxon>Eubacteriales</taxon>
        <taxon>Clostridiaceae</taxon>
        <taxon>Clostridium</taxon>
    </lineage>
</organism>
<sequence length="212" mass="24037">MIKALLFDLDGTLIDTNELIIMSFRHTFKEMLNLEVEDTEITKLFGEPLTPSMMRYNSERAEELVAFYRNYNESIHDSYCRSFDGVIEVLEKIKAAGIKIAVVTSKRKTLAERGMKLVGIYEYMDVIITPEDTEIHKPNPHPALKAMELLGAKPEETIMVGDSYIDILCGKNAGCKTCGVTYTALPIESLHKENPDYMIDDLCELYEIINIA</sequence>
<reference evidence="1 2" key="1">
    <citation type="submission" date="2016-11" db="EMBL/GenBank/DDBJ databases">
        <authorList>
            <person name="Jaros S."/>
            <person name="Januszkiewicz K."/>
            <person name="Wedrychowicz H."/>
        </authorList>
    </citation>
    <scope>NUCLEOTIDE SEQUENCE [LARGE SCALE GENOMIC DNA]</scope>
    <source>
        <strain evidence="1 2">DSM 21864</strain>
    </source>
</reference>
<dbReference type="GO" id="GO:0005829">
    <property type="term" value="C:cytosol"/>
    <property type="evidence" value="ECO:0007669"/>
    <property type="project" value="TreeGrafter"/>
</dbReference>
<dbReference type="Gene3D" id="1.10.150.240">
    <property type="entry name" value="Putative phosphatase, domain 2"/>
    <property type="match status" value="1"/>
</dbReference>
<evidence type="ECO:0000313" key="2">
    <source>
        <dbReference type="Proteomes" id="UP000184080"/>
    </source>
</evidence>
<dbReference type="STRING" id="1121298.SAMN05444401_3591"/>
<dbReference type="NCBIfam" id="TIGR01509">
    <property type="entry name" value="HAD-SF-IA-v3"/>
    <property type="match status" value="1"/>
</dbReference>
<dbReference type="PANTHER" id="PTHR43434">
    <property type="entry name" value="PHOSPHOGLYCOLATE PHOSPHATASE"/>
    <property type="match status" value="1"/>
</dbReference>
<dbReference type="SFLD" id="SFLDS00003">
    <property type="entry name" value="Haloacid_Dehalogenase"/>
    <property type="match status" value="1"/>
</dbReference>
<dbReference type="Proteomes" id="UP000184080">
    <property type="component" value="Unassembled WGS sequence"/>
</dbReference>
<dbReference type="SUPFAM" id="SSF56784">
    <property type="entry name" value="HAD-like"/>
    <property type="match status" value="1"/>
</dbReference>
<keyword evidence="2" id="KW-1185">Reference proteome</keyword>
<dbReference type="Gene3D" id="3.40.50.1000">
    <property type="entry name" value="HAD superfamily/HAD-like"/>
    <property type="match status" value="1"/>
</dbReference>
<dbReference type="SFLD" id="SFLDG01135">
    <property type="entry name" value="C1.5.6:_HAD__Beta-PGM__Phospha"/>
    <property type="match status" value="1"/>
</dbReference>
<dbReference type="InterPro" id="IPR023214">
    <property type="entry name" value="HAD_sf"/>
</dbReference>
<proteinExistence type="predicted"/>
<dbReference type="InterPro" id="IPR036412">
    <property type="entry name" value="HAD-like_sf"/>
</dbReference>
<gene>
    <name evidence="1" type="ORF">SAMN05444401_3591</name>
</gene>
<accession>A0A1M6L388</accession>
<dbReference type="Pfam" id="PF13419">
    <property type="entry name" value="HAD_2"/>
    <property type="match status" value="1"/>
</dbReference>
<dbReference type="SFLD" id="SFLDG01129">
    <property type="entry name" value="C1.5:_HAD__Beta-PGM__Phosphata"/>
    <property type="match status" value="1"/>
</dbReference>
<dbReference type="GO" id="GO:0008967">
    <property type="term" value="F:phosphoglycolate phosphatase activity"/>
    <property type="evidence" value="ECO:0007669"/>
    <property type="project" value="TreeGrafter"/>
</dbReference>
<dbReference type="RefSeq" id="WP_073009901.1">
    <property type="nucleotide sequence ID" value="NZ_FQZO01000006.1"/>
</dbReference>
<dbReference type="InterPro" id="IPR023198">
    <property type="entry name" value="PGP-like_dom2"/>
</dbReference>
<dbReference type="OrthoDB" id="9807630at2"/>
<dbReference type="InterPro" id="IPR050155">
    <property type="entry name" value="HAD-like_hydrolase_sf"/>
</dbReference>
<dbReference type="AlphaFoldDB" id="A0A1M6L388"/>
<dbReference type="PANTHER" id="PTHR43434:SF26">
    <property type="entry name" value="PYROPHOSPHATASE PPAX"/>
    <property type="match status" value="1"/>
</dbReference>
<dbReference type="GO" id="GO:0006281">
    <property type="term" value="P:DNA repair"/>
    <property type="evidence" value="ECO:0007669"/>
    <property type="project" value="TreeGrafter"/>
</dbReference>
<dbReference type="PRINTS" id="PR00413">
    <property type="entry name" value="HADHALOGNASE"/>
</dbReference>
<protein>
    <submittedName>
        <fullName evidence="1">Pyrophosphatase PpaX</fullName>
    </submittedName>
</protein>
<dbReference type="InterPro" id="IPR006439">
    <property type="entry name" value="HAD-SF_hydro_IA"/>
</dbReference>
<dbReference type="NCBIfam" id="NF009804">
    <property type="entry name" value="PRK13288.1"/>
    <property type="match status" value="1"/>
</dbReference>
<dbReference type="NCBIfam" id="TIGR01549">
    <property type="entry name" value="HAD-SF-IA-v1"/>
    <property type="match status" value="1"/>
</dbReference>
<dbReference type="EMBL" id="FQZO01000006">
    <property type="protein sequence ID" value="SHJ65643.1"/>
    <property type="molecule type" value="Genomic_DNA"/>
</dbReference>
<dbReference type="InterPro" id="IPR041492">
    <property type="entry name" value="HAD_2"/>
</dbReference>
<dbReference type="CDD" id="cd02616">
    <property type="entry name" value="HAD_PPase"/>
    <property type="match status" value="1"/>
</dbReference>
<dbReference type="FunFam" id="3.40.50.1000:FF:000022">
    <property type="entry name" value="Phosphoglycolate phosphatase"/>
    <property type="match status" value="1"/>
</dbReference>
<name>A0A1M6L388_9CLOT</name>
<evidence type="ECO:0000313" key="1">
    <source>
        <dbReference type="EMBL" id="SHJ65643.1"/>
    </source>
</evidence>